<dbReference type="GO" id="GO:0051536">
    <property type="term" value="F:iron-sulfur cluster binding"/>
    <property type="evidence" value="ECO:0007669"/>
    <property type="project" value="UniProtKB-KW"/>
</dbReference>
<dbReference type="AlphaFoldDB" id="A0A932G001"/>
<dbReference type="Proteomes" id="UP000769766">
    <property type="component" value="Unassembled WGS sequence"/>
</dbReference>
<feature type="domain" description="4Fe-4S ferredoxin-type" evidence="4">
    <location>
        <begin position="158"/>
        <end position="189"/>
    </location>
</feature>
<protein>
    <submittedName>
        <fullName evidence="5">Epoxyqueuosine reductase</fullName>
    </submittedName>
</protein>
<evidence type="ECO:0000256" key="2">
    <source>
        <dbReference type="ARBA" id="ARBA00023004"/>
    </source>
</evidence>
<dbReference type="EMBL" id="JACPRF010000428">
    <property type="protein sequence ID" value="MBI2877994.1"/>
    <property type="molecule type" value="Genomic_DNA"/>
</dbReference>
<dbReference type="PROSITE" id="PS00198">
    <property type="entry name" value="4FE4S_FER_1"/>
    <property type="match status" value="1"/>
</dbReference>
<organism evidence="5 6">
    <name type="scientific">Tectimicrobiota bacterium</name>
    <dbReference type="NCBI Taxonomy" id="2528274"/>
    <lineage>
        <taxon>Bacteria</taxon>
        <taxon>Pseudomonadati</taxon>
        <taxon>Nitrospinota/Tectimicrobiota group</taxon>
        <taxon>Candidatus Tectimicrobiota</taxon>
    </lineage>
</organism>
<evidence type="ECO:0000313" key="5">
    <source>
        <dbReference type="EMBL" id="MBI2877994.1"/>
    </source>
</evidence>
<sequence>MNLTEEIRELVLREGGDLFGVAPVERFAEAPAGHRPADILPGARAVVSFALNILESTLVTPVTRVYQMSYILCRQLSNTITYKLAKQIERRGFYAVMIPATIPVEMPTHKGLFGDFSHRHAAVAAGLGQLGRNTLLLTPQFGSRVWLGSVVTTAPLEATPMAEGLSPFCEGCSRCLEVCPVQALSAEGIDAARCARGGVHTQNLSGIVRQIKAVLAEPDAEKRLRIATGPETWEVYQSMVCGMMPSCNQCVLVCPAGVTLGA</sequence>
<keyword evidence="2" id="KW-0408">Iron</keyword>
<proteinExistence type="predicted"/>
<evidence type="ECO:0000256" key="1">
    <source>
        <dbReference type="ARBA" id="ARBA00022723"/>
    </source>
</evidence>
<reference evidence="5" key="1">
    <citation type="submission" date="2020-07" db="EMBL/GenBank/DDBJ databases">
        <title>Huge and variable diversity of episymbiotic CPR bacteria and DPANN archaea in groundwater ecosystems.</title>
        <authorList>
            <person name="He C.Y."/>
            <person name="Keren R."/>
            <person name="Whittaker M."/>
            <person name="Farag I.F."/>
            <person name="Doudna J."/>
            <person name="Cate J.H.D."/>
            <person name="Banfield J.F."/>
        </authorList>
    </citation>
    <scope>NUCLEOTIDE SEQUENCE</scope>
    <source>
        <strain evidence="5">NC_groundwater_672_Ag_B-0.1um_62_36</strain>
    </source>
</reference>
<dbReference type="InterPro" id="IPR017896">
    <property type="entry name" value="4Fe4S_Fe-S-bd"/>
</dbReference>
<accession>A0A932G001</accession>
<dbReference type="PANTHER" id="PTHR42827">
    <property type="entry name" value="IRON-SULFUR CLUSTER-BINDING PROTEIN-RELATED"/>
    <property type="match status" value="1"/>
</dbReference>
<gene>
    <name evidence="5" type="ORF">HYY20_14045</name>
</gene>
<keyword evidence="3" id="KW-0411">Iron-sulfur</keyword>
<dbReference type="InterPro" id="IPR017900">
    <property type="entry name" value="4Fe4S_Fe_S_CS"/>
</dbReference>
<evidence type="ECO:0000256" key="3">
    <source>
        <dbReference type="ARBA" id="ARBA00023014"/>
    </source>
</evidence>
<comment type="caution">
    <text evidence="5">The sequence shown here is derived from an EMBL/GenBank/DDBJ whole genome shotgun (WGS) entry which is preliminary data.</text>
</comment>
<dbReference type="PANTHER" id="PTHR42827:SF1">
    <property type="entry name" value="IRON-SULFUR CLUSTER-BINDING PROTEIN"/>
    <property type="match status" value="1"/>
</dbReference>
<dbReference type="PROSITE" id="PS51379">
    <property type="entry name" value="4FE4S_FER_2"/>
    <property type="match status" value="1"/>
</dbReference>
<dbReference type="GO" id="GO:0046872">
    <property type="term" value="F:metal ion binding"/>
    <property type="evidence" value="ECO:0007669"/>
    <property type="project" value="UniProtKB-KW"/>
</dbReference>
<evidence type="ECO:0000259" key="4">
    <source>
        <dbReference type="PROSITE" id="PS51379"/>
    </source>
</evidence>
<dbReference type="SUPFAM" id="SSF54862">
    <property type="entry name" value="4Fe-4S ferredoxins"/>
    <property type="match status" value="1"/>
</dbReference>
<evidence type="ECO:0000313" key="6">
    <source>
        <dbReference type="Proteomes" id="UP000769766"/>
    </source>
</evidence>
<name>A0A932G001_UNCTE</name>
<keyword evidence="1" id="KW-0479">Metal-binding</keyword>